<evidence type="ECO:0000259" key="1">
    <source>
        <dbReference type="Pfam" id="PF01266"/>
    </source>
</evidence>
<dbReference type="EMBL" id="CP040915">
    <property type="protein sequence ID" value="QDC23300.1"/>
    <property type="molecule type" value="Genomic_DNA"/>
</dbReference>
<sequence>MTATTAYDRAEAAVPAAEIRAALAGAAPRPFWLDDPARPVAGPGLTGDVTTDLAVVGGGFAGLWTALLAKEREPDRRVVVLEARRIGWAASGRNGGFCEASLTHGDANGATHVPDELDRLRELGQENLAELAETIARYGIDCDFEWTGVLNVATEEHQVEWLAEDAARSSGTAHDPAGPHYLDQDAVRAEVASPLYRAGLWDKSGTVMLHPAKLAWGLARVCRELGVEIYENTPVRAVDSARDHVALRADRGMVTARRVALATNAFPSLLRRTRWHTVPVYDYAIVTEPLTPEQLDAIGWRHRQGLADLNNRFHYYRLTADNRILFGGYDAVYHYGRALRPGHDQNEETFSRLVAHLCATFPQLHGIKITHKWGGAIDTCTRFFAFFATAHRGRVAYTAGFTGLGVGATRFAANVLLDLLAGTRTERTALRMVRRRPLPFPPEPIAWLGIKLTTAALVRADRRQGRRGPWLKLMDALKLGFDS</sequence>
<organism evidence="2 3">
    <name type="scientific">Georgenia yuyongxinii</name>
    <dbReference type="NCBI Taxonomy" id="2589797"/>
    <lineage>
        <taxon>Bacteria</taxon>
        <taxon>Bacillati</taxon>
        <taxon>Actinomycetota</taxon>
        <taxon>Actinomycetes</taxon>
        <taxon>Micrococcales</taxon>
        <taxon>Bogoriellaceae</taxon>
        <taxon>Georgenia</taxon>
    </lineage>
</organism>
<dbReference type="Proteomes" id="UP000314616">
    <property type="component" value="Chromosome"/>
</dbReference>
<dbReference type="OrthoDB" id="9805852at2"/>
<dbReference type="PANTHER" id="PTHR13847">
    <property type="entry name" value="SARCOSINE DEHYDROGENASE-RELATED"/>
    <property type="match status" value="1"/>
</dbReference>
<dbReference type="Gene3D" id="3.30.9.10">
    <property type="entry name" value="D-Amino Acid Oxidase, subunit A, domain 2"/>
    <property type="match status" value="1"/>
</dbReference>
<reference evidence="2 3" key="1">
    <citation type="submission" date="2019-05" db="EMBL/GenBank/DDBJ databases">
        <title>Georgenia *** sp. nov., and Georgenia *** sp. nov., isolated from the intestinal contents of plateau pika (Ochotona curzoniae) in the Qinghai-Tibet plateau of China.</title>
        <authorList>
            <person name="Tian Z."/>
        </authorList>
    </citation>
    <scope>NUCLEOTIDE SEQUENCE [LARGE SCALE GENOMIC DNA]</scope>
    <source>
        <strain evidence="2 3">Z443</strain>
    </source>
</reference>
<proteinExistence type="predicted"/>
<protein>
    <submittedName>
        <fullName evidence="2">FAD-dependent oxidoreductase</fullName>
    </submittedName>
</protein>
<dbReference type="SUPFAM" id="SSF51905">
    <property type="entry name" value="FAD/NAD(P)-binding domain"/>
    <property type="match status" value="1"/>
</dbReference>
<dbReference type="InterPro" id="IPR036188">
    <property type="entry name" value="FAD/NAD-bd_sf"/>
</dbReference>
<dbReference type="KEGG" id="gyu:FE374_00410"/>
<dbReference type="Pfam" id="PF01266">
    <property type="entry name" value="DAO"/>
    <property type="match status" value="1"/>
</dbReference>
<dbReference type="InterPro" id="IPR006076">
    <property type="entry name" value="FAD-dep_OxRdtase"/>
</dbReference>
<dbReference type="PANTHER" id="PTHR13847:SF281">
    <property type="entry name" value="FAD DEPENDENT OXIDOREDUCTASE DOMAIN-CONTAINING PROTEIN"/>
    <property type="match status" value="1"/>
</dbReference>
<accession>A0A5B8BZZ3</accession>
<dbReference type="Gene3D" id="3.50.50.60">
    <property type="entry name" value="FAD/NAD(P)-binding domain"/>
    <property type="match status" value="1"/>
</dbReference>
<evidence type="ECO:0000313" key="2">
    <source>
        <dbReference type="EMBL" id="QDC23300.1"/>
    </source>
</evidence>
<feature type="domain" description="FAD dependent oxidoreductase" evidence="1">
    <location>
        <begin position="52"/>
        <end position="417"/>
    </location>
</feature>
<dbReference type="GO" id="GO:0005737">
    <property type="term" value="C:cytoplasm"/>
    <property type="evidence" value="ECO:0007669"/>
    <property type="project" value="TreeGrafter"/>
</dbReference>
<name>A0A5B8BZZ3_9MICO</name>
<evidence type="ECO:0000313" key="3">
    <source>
        <dbReference type="Proteomes" id="UP000314616"/>
    </source>
</evidence>
<gene>
    <name evidence="2" type="ORF">FE374_00410</name>
</gene>
<dbReference type="RefSeq" id="WP_139926742.1">
    <property type="nucleotide sequence ID" value="NZ_CP040915.1"/>
</dbReference>
<dbReference type="AlphaFoldDB" id="A0A5B8BZZ3"/>